<dbReference type="Proteomes" id="UP000242447">
    <property type="component" value="Chromosome"/>
</dbReference>
<feature type="region of interest" description="Disordered" evidence="1">
    <location>
        <begin position="11"/>
        <end position="31"/>
    </location>
</feature>
<organism evidence="2 3">
    <name type="scientific">Ketogulonicigenium robustum</name>
    <dbReference type="NCBI Taxonomy" id="92947"/>
    <lineage>
        <taxon>Bacteria</taxon>
        <taxon>Pseudomonadati</taxon>
        <taxon>Pseudomonadota</taxon>
        <taxon>Alphaproteobacteria</taxon>
        <taxon>Rhodobacterales</taxon>
        <taxon>Roseobacteraceae</taxon>
        <taxon>Ketogulonicigenium</taxon>
    </lineage>
</organism>
<dbReference type="KEGG" id="kro:BVG79_00592"/>
<sequence length="70" mass="7354">MGVVWWNAALGAHPPPDVAPSGGATQEDTGRGAIKFHCARKKTFVRRPEDWPNRGADVEEVAASQNGAGG</sequence>
<keyword evidence="3" id="KW-1185">Reference proteome</keyword>
<proteinExistence type="predicted"/>
<evidence type="ECO:0000256" key="1">
    <source>
        <dbReference type="SAM" id="MobiDB-lite"/>
    </source>
</evidence>
<evidence type="ECO:0000313" key="2">
    <source>
        <dbReference type="EMBL" id="ARO13944.1"/>
    </source>
</evidence>
<reference evidence="2 3" key="1">
    <citation type="submission" date="2017-02" db="EMBL/GenBank/DDBJ databases">
        <title>Ketogulonicigenium robustum SPU B003 Genome sequencing and assembly.</title>
        <authorList>
            <person name="Li Y."/>
            <person name="Liu L."/>
            <person name="Wang C."/>
            <person name="Zhang M."/>
            <person name="Zhang T."/>
            <person name="Zhang Y."/>
        </authorList>
    </citation>
    <scope>NUCLEOTIDE SEQUENCE [LARGE SCALE GENOMIC DNA]</scope>
    <source>
        <strain evidence="2 3">SPU_B003</strain>
    </source>
</reference>
<gene>
    <name evidence="2" type="ORF">BVG79_00592</name>
</gene>
<feature type="region of interest" description="Disordered" evidence="1">
    <location>
        <begin position="49"/>
        <end position="70"/>
    </location>
</feature>
<evidence type="ECO:0000313" key="3">
    <source>
        <dbReference type="Proteomes" id="UP000242447"/>
    </source>
</evidence>
<dbReference type="AlphaFoldDB" id="A0A1W6NXJ0"/>
<protein>
    <submittedName>
        <fullName evidence="2">Uncharacterized protein</fullName>
    </submittedName>
</protein>
<name>A0A1W6NXJ0_9RHOB</name>
<accession>A0A1W6NXJ0</accession>
<dbReference type="EMBL" id="CP019937">
    <property type="protein sequence ID" value="ARO13944.1"/>
    <property type="molecule type" value="Genomic_DNA"/>
</dbReference>